<keyword evidence="5" id="KW-0697">Rotamase</keyword>
<dbReference type="Gene3D" id="2.40.100.10">
    <property type="entry name" value="Cyclophilin-like"/>
    <property type="match status" value="1"/>
</dbReference>
<sequence length="150" mass="17296">MRAARRGNTYYAESRSCKGAAYVSTEKDVWHRHANMRIFEEMEDEHMVVMKTTVGDIEAELWVKETPKTCRNFIQLCMEGYWDNNIFHTQGGDPTDTGEGCKIYGEPFKDDFRTRLRSYGRGLITGGHAGEDDNDFQFFFTPSSTLDLQI</sequence>
<comment type="catalytic activity">
    <reaction evidence="5">
        <text>[protein]-peptidylproline (omega=180) = [protein]-peptidylproline (omega=0)</text>
        <dbReference type="Rhea" id="RHEA:16237"/>
        <dbReference type="Rhea" id="RHEA-COMP:10747"/>
        <dbReference type="Rhea" id="RHEA-COMP:10748"/>
        <dbReference type="ChEBI" id="CHEBI:83833"/>
        <dbReference type="ChEBI" id="CHEBI:83834"/>
        <dbReference type="EC" id="5.2.1.8"/>
    </reaction>
</comment>
<dbReference type="GO" id="GO:0071013">
    <property type="term" value="C:catalytic step 2 spliceosome"/>
    <property type="evidence" value="ECO:0007669"/>
    <property type="project" value="TreeGrafter"/>
</dbReference>
<name>A0A310S6U3_9HYME</name>
<dbReference type="PRINTS" id="PR00153">
    <property type="entry name" value="CSAPPISMRASE"/>
</dbReference>
<reference evidence="7 8" key="1">
    <citation type="submission" date="2015-07" db="EMBL/GenBank/DDBJ databases">
        <title>The genome of Eufriesea mexicana.</title>
        <authorList>
            <person name="Pan H."/>
            <person name="Kapheim K."/>
        </authorList>
    </citation>
    <scope>NUCLEOTIDE SEQUENCE [LARGE SCALE GENOMIC DNA]</scope>
    <source>
        <strain evidence="7">0111107269</strain>
        <tissue evidence="7">Whole body</tissue>
    </source>
</reference>
<comment type="function">
    <text evidence="5">PPIases accelerate the folding of proteins. It catalyzes the cis-trans isomerization of proline imidic peptide bonds in oligopeptides.</text>
</comment>
<keyword evidence="8" id="KW-1185">Reference proteome</keyword>
<gene>
    <name evidence="7" type="ORF">WN48_03288</name>
</gene>
<dbReference type="InterPro" id="IPR044666">
    <property type="entry name" value="Cyclophilin_A-like"/>
</dbReference>
<evidence type="ECO:0000259" key="6">
    <source>
        <dbReference type="PROSITE" id="PS50072"/>
    </source>
</evidence>
<evidence type="ECO:0000256" key="1">
    <source>
        <dbReference type="ARBA" id="ARBA00004123"/>
    </source>
</evidence>
<comment type="subcellular location">
    <subcellularLocation>
        <location evidence="1">Nucleus</location>
    </subcellularLocation>
</comment>
<dbReference type="PROSITE" id="PS50072">
    <property type="entry name" value="CSA_PPIASE_2"/>
    <property type="match status" value="1"/>
</dbReference>
<organism evidence="7 8">
    <name type="scientific">Eufriesea mexicana</name>
    <dbReference type="NCBI Taxonomy" id="516756"/>
    <lineage>
        <taxon>Eukaryota</taxon>
        <taxon>Metazoa</taxon>
        <taxon>Ecdysozoa</taxon>
        <taxon>Arthropoda</taxon>
        <taxon>Hexapoda</taxon>
        <taxon>Insecta</taxon>
        <taxon>Pterygota</taxon>
        <taxon>Neoptera</taxon>
        <taxon>Endopterygota</taxon>
        <taxon>Hymenoptera</taxon>
        <taxon>Apocrita</taxon>
        <taxon>Aculeata</taxon>
        <taxon>Apoidea</taxon>
        <taxon>Anthophila</taxon>
        <taxon>Apidae</taxon>
        <taxon>Eufriesea</taxon>
    </lineage>
</organism>
<accession>A0A310S6U3</accession>
<dbReference type="GO" id="GO:0003755">
    <property type="term" value="F:peptidyl-prolyl cis-trans isomerase activity"/>
    <property type="evidence" value="ECO:0007669"/>
    <property type="project" value="UniProtKB-UniRule"/>
</dbReference>
<comment type="subunit">
    <text evidence="4">Part of the activated spliceosome B/catalytic step 1 spliceosome, one of the forms of the spliceosome which has a well-formed active site but still cannot catalyze the branching reaction and is composed at least of 52 proteins, the U2, U5 and U6 snRNAs and the pre-mRNA. Recruited during early steps of activated spliceosome B maturation, it is probably one of the first proteins released from this complex as he matures to the spliceosome C complex. Component of the minor spliceosome, which splices U12-type introns.</text>
</comment>
<evidence type="ECO:0000313" key="8">
    <source>
        <dbReference type="Proteomes" id="UP000250275"/>
    </source>
</evidence>
<evidence type="ECO:0000256" key="5">
    <source>
        <dbReference type="RuleBase" id="RU363019"/>
    </source>
</evidence>
<evidence type="ECO:0000256" key="3">
    <source>
        <dbReference type="ARBA" id="ARBA00023242"/>
    </source>
</evidence>
<evidence type="ECO:0000256" key="2">
    <source>
        <dbReference type="ARBA" id="ARBA00007365"/>
    </source>
</evidence>
<dbReference type="EC" id="5.2.1.8" evidence="5"/>
<comment type="similarity">
    <text evidence="2 5">Belongs to the cyclophilin-type PPIase family.</text>
</comment>
<dbReference type="Pfam" id="PF00160">
    <property type="entry name" value="Pro_isomerase"/>
    <property type="match status" value="1"/>
</dbReference>
<protein>
    <recommendedName>
        <fullName evidence="5">Peptidyl-prolyl cis-trans isomerase</fullName>
        <shortName evidence="5">PPIase</shortName>
        <ecNumber evidence="5">5.2.1.8</ecNumber>
    </recommendedName>
</protein>
<dbReference type="Proteomes" id="UP000250275">
    <property type="component" value="Unassembled WGS sequence"/>
</dbReference>
<keyword evidence="3" id="KW-0539">Nucleus</keyword>
<dbReference type="InterPro" id="IPR029000">
    <property type="entry name" value="Cyclophilin-like_dom_sf"/>
</dbReference>
<proteinExistence type="inferred from homology"/>
<dbReference type="PANTHER" id="PTHR45625">
    <property type="entry name" value="PEPTIDYL-PROLYL CIS-TRANS ISOMERASE-RELATED"/>
    <property type="match status" value="1"/>
</dbReference>
<dbReference type="AlphaFoldDB" id="A0A310S6U3"/>
<evidence type="ECO:0000313" key="7">
    <source>
        <dbReference type="EMBL" id="OAD52056.1"/>
    </source>
</evidence>
<keyword evidence="5 7" id="KW-0413">Isomerase</keyword>
<dbReference type="InterPro" id="IPR002130">
    <property type="entry name" value="Cyclophilin-type_PPIase_dom"/>
</dbReference>
<evidence type="ECO:0000256" key="4">
    <source>
        <dbReference type="ARBA" id="ARBA00046368"/>
    </source>
</evidence>
<feature type="domain" description="PPIase cyclophilin-type" evidence="6">
    <location>
        <begin position="47"/>
        <end position="150"/>
    </location>
</feature>
<dbReference type="SUPFAM" id="SSF50891">
    <property type="entry name" value="Cyclophilin-like"/>
    <property type="match status" value="1"/>
</dbReference>
<dbReference type="PANTHER" id="PTHR45625:SF6">
    <property type="entry name" value="SPLICEOSOME-ASSOCIATED PROTEIN CWC27 HOMOLOG"/>
    <property type="match status" value="1"/>
</dbReference>
<dbReference type="EMBL" id="KQ777679">
    <property type="protein sequence ID" value="OAD52056.1"/>
    <property type="molecule type" value="Genomic_DNA"/>
</dbReference>